<reference evidence="2 3" key="1">
    <citation type="journal article" date="2020" name="Int. J. Syst. Evol. Microbiol.">
        <title>Veillonella nakazawae sp. nov., an anaerobic gram-negative coccus isolated from the oral cavity of Japanese children.</title>
        <authorList>
            <person name="Mashima I."/>
            <person name="Theodorea C.F."/>
            <person name="Djais A.A."/>
            <person name="Kunihiro T."/>
            <person name="Kawamura Y."/>
            <person name="Otomo M."/>
            <person name="Saitoh M."/>
            <person name="Tamai R."/>
            <person name="Kiyoura Y."/>
        </authorList>
    </citation>
    <scope>NUCLEOTIDE SEQUENCE [LARGE SCALE GENOMIC DNA]</scope>
    <source>
        <strain evidence="2 3">T1-7</strain>
    </source>
</reference>
<feature type="transmembrane region" description="Helical" evidence="1">
    <location>
        <begin position="6"/>
        <end position="23"/>
    </location>
</feature>
<accession>A0ABM7HBL5</accession>
<keyword evidence="1" id="KW-0472">Membrane</keyword>
<keyword evidence="1" id="KW-1133">Transmembrane helix</keyword>
<proteinExistence type="predicted"/>
<name>A0ABM7HBL5_9FIRM</name>
<keyword evidence="1" id="KW-0812">Transmembrane</keyword>
<feature type="transmembrane region" description="Helical" evidence="1">
    <location>
        <begin position="35"/>
        <end position="54"/>
    </location>
</feature>
<evidence type="ECO:0000313" key="3">
    <source>
        <dbReference type="Proteomes" id="UP000509249"/>
    </source>
</evidence>
<evidence type="ECO:0000313" key="2">
    <source>
        <dbReference type="EMBL" id="BBU34408.1"/>
    </source>
</evidence>
<keyword evidence="3" id="KW-1185">Reference proteome</keyword>
<evidence type="ECO:0000256" key="1">
    <source>
        <dbReference type="SAM" id="Phobius"/>
    </source>
</evidence>
<sequence length="56" mass="6639">MIQLAFYVIFLILLFSIMGKIIYDYIKGHKIAYKSYGLTFVCWLIIFALLKLVFEL</sequence>
<organism evidence="2 3">
    <name type="scientific">Veillonella nakazawae</name>
    <dbReference type="NCBI Taxonomy" id="2682456"/>
    <lineage>
        <taxon>Bacteria</taxon>
        <taxon>Bacillati</taxon>
        <taxon>Bacillota</taxon>
        <taxon>Negativicutes</taxon>
        <taxon>Veillonellales</taxon>
        <taxon>Veillonellaceae</taxon>
        <taxon>Veillonella</taxon>
    </lineage>
</organism>
<dbReference type="EMBL" id="AP022321">
    <property type="protein sequence ID" value="BBU34408.1"/>
    <property type="molecule type" value="Genomic_DNA"/>
</dbReference>
<protein>
    <submittedName>
        <fullName evidence="2">Uncharacterized protein</fullName>
    </submittedName>
</protein>
<dbReference type="Proteomes" id="UP000509249">
    <property type="component" value="Chromosome"/>
</dbReference>
<gene>
    <name evidence="2" type="ORF">VEIT17_08540</name>
</gene>